<dbReference type="EMBL" id="JASCZI010151862">
    <property type="protein sequence ID" value="MED6174701.1"/>
    <property type="molecule type" value="Genomic_DNA"/>
</dbReference>
<reference evidence="2 3" key="1">
    <citation type="journal article" date="2023" name="Plants (Basel)">
        <title>Bridging the Gap: Combining Genomics and Transcriptomics Approaches to Understand Stylosanthes scabra, an Orphan Legume from the Brazilian Caatinga.</title>
        <authorList>
            <person name="Ferreira-Neto J.R.C."/>
            <person name="da Silva M.D."/>
            <person name="Binneck E."/>
            <person name="de Melo N.F."/>
            <person name="da Silva R.H."/>
            <person name="de Melo A.L.T.M."/>
            <person name="Pandolfi V."/>
            <person name="Bustamante F.O."/>
            <person name="Brasileiro-Vidal A.C."/>
            <person name="Benko-Iseppon A.M."/>
        </authorList>
    </citation>
    <scope>NUCLEOTIDE SEQUENCE [LARGE SCALE GENOMIC DNA]</scope>
    <source>
        <tissue evidence="2">Leaves</tissue>
    </source>
</reference>
<organism evidence="2 3">
    <name type="scientific">Stylosanthes scabra</name>
    <dbReference type="NCBI Taxonomy" id="79078"/>
    <lineage>
        <taxon>Eukaryota</taxon>
        <taxon>Viridiplantae</taxon>
        <taxon>Streptophyta</taxon>
        <taxon>Embryophyta</taxon>
        <taxon>Tracheophyta</taxon>
        <taxon>Spermatophyta</taxon>
        <taxon>Magnoliopsida</taxon>
        <taxon>eudicotyledons</taxon>
        <taxon>Gunneridae</taxon>
        <taxon>Pentapetalae</taxon>
        <taxon>rosids</taxon>
        <taxon>fabids</taxon>
        <taxon>Fabales</taxon>
        <taxon>Fabaceae</taxon>
        <taxon>Papilionoideae</taxon>
        <taxon>50 kb inversion clade</taxon>
        <taxon>dalbergioids sensu lato</taxon>
        <taxon>Dalbergieae</taxon>
        <taxon>Pterocarpus clade</taxon>
        <taxon>Stylosanthes</taxon>
    </lineage>
</organism>
<keyword evidence="1" id="KW-1133">Transmembrane helix</keyword>
<sequence>MRTSVKALTLSMTRLSQSPFAQFSTSDKNLVTYMCYDGHSFYLLMDPFTALDTIVIVLFIFVVAGRHVLLFEDIGGEYNIPMAANAKSVREFDDGLTRVSFGFKSVNSSRQQMIQLLLLGEFLEKISRKIQIAC</sequence>
<evidence type="ECO:0000313" key="3">
    <source>
        <dbReference type="Proteomes" id="UP001341840"/>
    </source>
</evidence>
<dbReference type="Proteomes" id="UP001341840">
    <property type="component" value="Unassembled WGS sequence"/>
</dbReference>
<evidence type="ECO:0000256" key="1">
    <source>
        <dbReference type="SAM" id="Phobius"/>
    </source>
</evidence>
<keyword evidence="3" id="KW-1185">Reference proteome</keyword>
<protein>
    <submittedName>
        <fullName evidence="2">Uncharacterized protein</fullName>
    </submittedName>
</protein>
<proteinExistence type="predicted"/>
<feature type="transmembrane region" description="Helical" evidence="1">
    <location>
        <begin position="41"/>
        <end position="64"/>
    </location>
</feature>
<gene>
    <name evidence="2" type="ORF">PIB30_071508</name>
</gene>
<evidence type="ECO:0000313" key="2">
    <source>
        <dbReference type="EMBL" id="MED6174701.1"/>
    </source>
</evidence>
<name>A0ABU6VQN1_9FABA</name>
<keyword evidence="1" id="KW-0472">Membrane</keyword>
<keyword evidence="1" id="KW-0812">Transmembrane</keyword>
<comment type="caution">
    <text evidence="2">The sequence shown here is derived from an EMBL/GenBank/DDBJ whole genome shotgun (WGS) entry which is preliminary data.</text>
</comment>
<accession>A0ABU6VQN1</accession>